<keyword evidence="3" id="KW-0973">c-di-GMP</keyword>
<evidence type="ECO:0000259" key="6">
    <source>
        <dbReference type="PROSITE" id="PS50883"/>
    </source>
</evidence>
<evidence type="ECO:0000256" key="1">
    <source>
        <dbReference type="ARBA" id="ARBA00001946"/>
    </source>
</evidence>
<dbReference type="AlphaFoldDB" id="A0A6M0JZY1"/>
<comment type="caution">
    <text evidence="8">The sequence shown here is derived from an EMBL/GenBank/DDBJ whole genome shotgun (WGS) entry which is preliminary data.</text>
</comment>
<dbReference type="NCBIfam" id="TIGR00254">
    <property type="entry name" value="GGDEF"/>
    <property type="match status" value="1"/>
</dbReference>
<dbReference type="InterPro" id="IPR035919">
    <property type="entry name" value="EAL_sf"/>
</dbReference>
<feature type="domain" description="EAL" evidence="6">
    <location>
        <begin position="424"/>
        <end position="678"/>
    </location>
</feature>
<name>A0A6M0JZY1_9GAMM</name>
<protein>
    <recommendedName>
        <fullName evidence="2">cyclic-guanylate-specific phosphodiesterase</fullName>
        <ecNumber evidence="2">3.1.4.52</ecNumber>
    </recommendedName>
</protein>
<proteinExistence type="predicted"/>
<dbReference type="RefSeq" id="WP_164453107.1">
    <property type="nucleotide sequence ID" value="NZ_JAAIJQ010000031.1"/>
</dbReference>
<feature type="transmembrane region" description="Helical" evidence="5">
    <location>
        <begin position="160"/>
        <end position="178"/>
    </location>
</feature>
<dbReference type="SUPFAM" id="SSF141868">
    <property type="entry name" value="EAL domain-like"/>
    <property type="match status" value="1"/>
</dbReference>
<dbReference type="SUPFAM" id="SSF55073">
    <property type="entry name" value="Nucleotide cyclase"/>
    <property type="match status" value="1"/>
</dbReference>
<evidence type="ECO:0000259" key="7">
    <source>
        <dbReference type="PROSITE" id="PS50887"/>
    </source>
</evidence>
<feature type="transmembrane region" description="Helical" evidence="5">
    <location>
        <begin position="110"/>
        <end position="130"/>
    </location>
</feature>
<feature type="domain" description="GGDEF" evidence="7">
    <location>
        <begin position="282"/>
        <end position="415"/>
    </location>
</feature>
<feature type="transmembrane region" description="Helical" evidence="5">
    <location>
        <begin position="16"/>
        <end position="36"/>
    </location>
</feature>
<dbReference type="FunFam" id="3.30.70.270:FF:000001">
    <property type="entry name" value="Diguanylate cyclase domain protein"/>
    <property type="match status" value="1"/>
</dbReference>
<comment type="cofactor">
    <cofactor evidence="1">
        <name>Mg(2+)</name>
        <dbReference type="ChEBI" id="CHEBI:18420"/>
    </cofactor>
</comment>
<sequence>MADQQHAYLTAEQVRALYVQAPISNLTVVVVSTLYFLVLRSHLDTFPLLGWTLLMWLAAGYRLVLWSLHRKDGGKTPPALWLRRYRDACFAVGCAWSLATLFLADMGDHVVVAALFMLVFGVTSSAVAILSMHLPSFVLYVLPQLLILGLVLLSRGVPELYWLVGAVCVYALMLTLFARNAGQLFRGHVQLATQNQALVGQLNAENARREDVIRERTETLRATNQALEAEIVERKKAEAALHEQQRSLRRIANHDPLTDLPNRLLMIDRLGHAIRRSHRSETGLAVLFIDLDHFKEVNDSLGHTAGDQLLKAAAGRLVACLREGDTVARLGGDEFVVIAEDACTASDASVIASLIQSAFNEPLDPSLGDFCITPSIGISLYPQDGTDTETLLRNADAAMYRAKSDGRKAFRFYSADMTEQARERLAIETALRHALTRGELWLAFQPRHDLVSGRLVGAEVLVRWEHPTQGLLLPGRFIAVAESTGQIEQIGAWVLDEACRQLKRWEQAGIPEIGLAVNVSGRQVLQGNLIETVQAALERTGCRPDRLELEITEGFLIRGPEASRVILERIRDMGVRIAIDDFGTGYSSLSYLKQFPIGTIKIDRSFVRDITLDPNDQAIVTAIVALGRSLGLRVVAEGVETPEQMAFLGECGCHEAQGFLYSKPLNVREFLGYCKRPGDRG</sequence>
<dbReference type="Gene3D" id="3.20.20.450">
    <property type="entry name" value="EAL domain"/>
    <property type="match status" value="1"/>
</dbReference>
<feature type="transmembrane region" description="Helical" evidence="5">
    <location>
        <begin position="48"/>
        <end position="68"/>
    </location>
</feature>
<reference evidence="8 9" key="1">
    <citation type="submission" date="2020-02" db="EMBL/GenBank/DDBJ databases">
        <title>Genome sequences of Thiorhodococcus mannitoliphagus and Thiorhodococcus minor, purple sulfur photosynthetic bacteria in the gammaproteobacterial family, Chromatiaceae.</title>
        <authorList>
            <person name="Aviles F.A."/>
            <person name="Meyer T.E."/>
            <person name="Kyndt J.A."/>
        </authorList>
    </citation>
    <scope>NUCLEOTIDE SEQUENCE [LARGE SCALE GENOMIC DNA]</scope>
    <source>
        <strain evidence="8 9">DSM 11518</strain>
    </source>
</reference>
<dbReference type="PROSITE" id="PS50883">
    <property type="entry name" value="EAL"/>
    <property type="match status" value="1"/>
</dbReference>
<dbReference type="Gene3D" id="3.30.70.270">
    <property type="match status" value="1"/>
</dbReference>
<dbReference type="InterPro" id="IPR043128">
    <property type="entry name" value="Rev_trsase/Diguanyl_cyclase"/>
</dbReference>
<dbReference type="InterPro" id="IPR029787">
    <property type="entry name" value="Nucleotide_cyclase"/>
</dbReference>
<dbReference type="PROSITE" id="PS50887">
    <property type="entry name" value="GGDEF"/>
    <property type="match status" value="1"/>
</dbReference>
<dbReference type="InterPro" id="IPR000160">
    <property type="entry name" value="GGDEF_dom"/>
</dbReference>
<evidence type="ECO:0000256" key="2">
    <source>
        <dbReference type="ARBA" id="ARBA00012282"/>
    </source>
</evidence>
<dbReference type="GO" id="GO:0071732">
    <property type="term" value="P:cellular response to nitric oxide"/>
    <property type="evidence" value="ECO:0007669"/>
    <property type="project" value="UniProtKB-ARBA"/>
</dbReference>
<keyword evidence="5" id="KW-1133">Transmembrane helix</keyword>
<dbReference type="EC" id="3.1.4.52" evidence="2"/>
<keyword evidence="9" id="KW-1185">Reference proteome</keyword>
<gene>
    <name evidence="8" type="ORF">G3446_12195</name>
</gene>
<dbReference type="Pfam" id="PF00563">
    <property type="entry name" value="EAL"/>
    <property type="match status" value="1"/>
</dbReference>
<dbReference type="InterPro" id="IPR001633">
    <property type="entry name" value="EAL_dom"/>
</dbReference>
<feature type="transmembrane region" description="Helical" evidence="5">
    <location>
        <begin position="137"/>
        <end position="154"/>
    </location>
</feature>
<evidence type="ECO:0000256" key="3">
    <source>
        <dbReference type="ARBA" id="ARBA00022636"/>
    </source>
</evidence>
<dbReference type="FunFam" id="3.20.20.450:FF:000001">
    <property type="entry name" value="Cyclic di-GMP phosphodiesterase yahA"/>
    <property type="match status" value="1"/>
</dbReference>
<evidence type="ECO:0000256" key="5">
    <source>
        <dbReference type="SAM" id="Phobius"/>
    </source>
</evidence>
<dbReference type="PANTHER" id="PTHR44757">
    <property type="entry name" value="DIGUANYLATE CYCLASE DGCP"/>
    <property type="match status" value="1"/>
</dbReference>
<dbReference type="Pfam" id="PF00990">
    <property type="entry name" value="GGDEF"/>
    <property type="match status" value="1"/>
</dbReference>
<keyword evidence="5" id="KW-0812">Transmembrane</keyword>
<accession>A0A6M0JZY1</accession>
<evidence type="ECO:0000313" key="9">
    <source>
        <dbReference type="Proteomes" id="UP000483379"/>
    </source>
</evidence>
<dbReference type="EMBL" id="JAAIJQ010000031">
    <property type="protein sequence ID" value="NEV62641.1"/>
    <property type="molecule type" value="Genomic_DNA"/>
</dbReference>
<dbReference type="GO" id="GO:0071111">
    <property type="term" value="F:cyclic-guanylate-specific phosphodiesterase activity"/>
    <property type="evidence" value="ECO:0007669"/>
    <property type="project" value="UniProtKB-EC"/>
</dbReference>
<organism evidence="8 9">
    <name type="scientific">Thiorhodococcus minor</name>
    <dbReference type="NCBI Taxonomy" id="57489"/>
    <lineage>
        <taxon>Bacteria</taxon>
        <taxon>Pseudomonadati</taxon>
        <taxon>Pseudomonadota</taxon>
        <taxon>Gammaproteobacteria</taxon>
        <taxon>Chromatiales</taxon>
        <taxon>Chromatiaceae</taxon>
        <taxon>Thiorhodococcus</taxon>
    </lineage>
</organism>
<dbReference type="SMART" id="SM00052">
    <property type="entry name" value="EAL"/>
    <property type="match status" value="1"/>
</dbReference>
<evidence type="ECO:0000256" key="4">
    <source>
        <dbReference type="ARBA" id="ARBA00051114"/>
    </source>
</evidence>
<dbReference type="CDD" id="cd01949">
    <property type="entry name" value="GGDEF"/>
    <property type="match status" value="1"/>
</dbReference>
<dbReference type="PANTHER" id="PTHR44757:SF2">
    <property type="entry name" value="BIOFILM ARCHITECTURE MAINTENANCE PROTEIN MBAA"/>
    <property type="match status" value="1"/>
</dbReference>
<evidence type="ECO:0000313" key="8">
    <source>
        <dbReference type="EMBL" id="NEV62641.1"/>
    </source>
</evidence>
<dbReference type="InterPro" id="IPR052155">
    <property type="entry name" value="Biofilm_reg_signaling"/>
</dbReference>
<keyword evidence="5" id="KW-0472">Membrane</keyword>
<dbReference type="SMART" id="SM00267">
    <property type="entry name" value="GGDEF"/>
    <property type="match status" value="1"/>
</dbReference>
<comment type="catalytic activity">
    <reaction evidence="4">
        <text>3',3'-c-di-GMP + H2O = 5'-phosphoguanylyl(3'-&gt;5')guanosine + H(+)</text>
        <dbReference type="Rhea" id="RHEA:24902"/>
        <dbReference type="ChEBI" id="CHEBI:15377"/>
        <dbReference type="ChEBI" id="CHEBI:15378"/>
        <dbReference type="ChEBI" id="CHEBI:58754"/>
        <dbReference type="ChEBI" id="CHEBI:58805"/>
        <dbReference type="EC" id="3.1.4.52"/>
    </reaction>
    <physiologicalReaction direction="left-to-right" evidence="4">
        <dbReference type="Rhea" id="RHEA:24903"/>
    </physiologicalReaction>
</comment>
<dbReference type="CDD" id="cd01948">
    <property type="entry name" value="EAL"/>
    <property type="match status" value="1"/>
</dbReference>
<dbReference type="Proteomes" id="UP000483379">
    <property type="component" value="Unassembled WGS sequence"/>
</dbReference>